<keyword evidence="2" id="KW-1185">Reference proteome</keyword>
<sequence length="88" mass="10126">MITHKGTIPFCLWWNVKVEEFEKKIHRNVVNEVIAGILEDAQYGIKDAAVDYLYEGVFKIVAFKEDTDLSVIGAQLNELIEDYGLEDY</sequence>
<organism evidence="1 2">
    <name type="scientific">Enterobacter phage vB_EclM_CIP9</name>
    <dbReference type="NCBI Taxonomy" id="2696340"/>
    <lineage>
        <taxon>Viruses</taxon>
        <taxon>Duplodnaviria</taxon>
        <taxon>Heunggongvirae</taxon>
        <taxon>Uroviricota</taxon>
        <taxon>Caudoviricetes</taxon>
        <taxon>Pantevenvirales</taxon>
        <taxon>Straboviridae</taxon>
        <taxon>Tevenvirinae</taxon>
        <taxon>Kanagawavirus</taxon>
        <taxon>Kanagawavirus cipnine</taxon>
    </lineage>
</organism>
<reference evidence="2" key="1">
    <citation type="submission" date="2019-12" db="EMBL/GenBank/DDBJ databases">
        <authorList>
            <person name="Wang K."/>
            <person name="Tamayo M.G."/>
            <person name="Penner T.V."/>
            <person name="Cook B.W.M."/>
            <person name="Court D.A."/>
            <person name="Theriault S.S."/>
        </authorList>
    </citation>
    <scope>NUCLEOTIDE SEQUENCE [LARGE SCALE GENOMIC DNA]</scope>
</reference>
<accession>A0A6B9XZE6</accession>
<dbReference type="Proteomes" id="UP000465071">
    <property type="component" value="Segment"/>
</dbReference>
<dbReference type="EMBL" id="MN882610">
    <property type="protein sequence ID" value="QHS01620.1"/>
    <property type="molecule type" value="Genomic_DNA"/>
</dbReference>
<evidence type="ECO:0000313" key="2">
    <source>
        <dbReference type="Proteomes" id="UP000465071"/>
    </source>
</evidence>
<proteinExistence type="predicted"/>
<protein>
    <submittedName>
        <fullName evidence="1">Uncharacterized protein</fullName>
    </submittedName>
</protein>
<evidence type="ECO:0000313" key="1">
    <source>
        <dbReference type="EMBL" id="QHS01620.1"/>
    </source>
</evidence>
<name>A0A6B9XZE6_9CAUD</name>
<gene>
    <name evidence="1" type="ORF">CPT_CIP9_084</name>
</gene>